<proteinExistence type="predicted"/>
<feature type="region of interest" description="Disordered" evidence="1">
    <location>
        <begin position="1"/>
        <end position="57"/>
    </location>
</feature>
<accession>A0A538SC52</accession>
<name>A0A538SC52_UNCEI</name>
<evidence type="ECO:0000256" key="1">
    <source>
        <dbReference type="SAM" id="MobiDB-lite"/>
    </source>
</evidence>
<dbReference type="AlphaFoldDB" id="A0A538SC52"/>
<gene>
    <name evidence="3" type="ORF">E6K73_10740</name>
</gene>
<keyword evidence="2" id="KW-0472">Membrane</keyword>
<dbReference type="Pfam" id="PF14329">
    <property type="entry name" value="DUF4386"/>
    <property type="match status" value="1"/>
</dbReference>
<evidence type="ECO:0000256" key="2">
    <source>
        <dbReference type="SAM" id="Phobius"/>
    </source>
</evidence>
<reference evidence="3 4" key="1">
    <citation type="journal article" date="2019" name="Nat. Microbiol.">
        <title>Mediterranean grassland soil C-N compound turnover is dependent on rainfall and depth, and is mediated by genomically divergent microorganisms.</title>
        <authorList>
            <person name="Diamond S."/>
            <person name="Andeer P.F."/>
            <person name="Li Z."/>
            <person name="Crits-Christoph A."/>
            <person name="Burstein D."/>
            <person name="Anantharaman K."/>
            <person name="Lane K.R."/>
            <person name="Thomas B.C."/>
            <person name="Pan C."/>
            <person name="Northen T.R."/>
            <person name="Banfield J.F."/>
        </authorList>
    </citation>
    <scope>NUCLEOTIDE SEQUENCE [LARGE SCALE GENOMIC DNA]</scope>
    <source>
        <strain evidence="3">WS_3</strain>
    </source>
</reference>
<feature type="transmembrane region" description="Helical" evidence="2">
    <location>
        <begin position="142"/>
        <end position="161"/>
    </location>
</feature>
<feature type="transmembrane region" description="Helical" evidence="2">
    <location>
        <begin position="288"/>
        <end position="308"/>
    </location>
</feature>
<organism evidence="3 4">
    <name type="scientific">Eiseniibacteriota bacterium</name>
    <dbReference type="NCBI Taxonomy" id="2212470"/>
    <lineage>
        <taxon>Bacteria</taxon>
        <taxon>Candidatus Eiseniibacteriota</taxon>
    </lineage>
</organism>
<feature type="transmembrane region" description="Helical" evidence="2">
    <location>
        <begin position="118"/>
        <end position="135"/>
    </location>
</feature>
<dbReference type="InterPro" id="IPR025495">
    <property type="entry name" value="DUF4386"/>
</dbReference>
<feature type="transmembrane region" description="Helical" evidence="2">
    <location>
        <begin position="67"/>
        <end position="86"/>
    </location>
</feature>
<protein>
    <submittedName>
        <fullName evidence="3">DUF4386 domain-containing protein</fullName>
    </submittedName>
</protein>
<feature type="transmembrane region" description="Helical" evidence="2">
    <location>
        <begin position="230"/>
        <end position="249"/>
    </location>
</feature>
<evidence type="ECO:0000313" key="4">
    <source>
        <dbReference type="Proteomes" id="UP000320184"/>
    </source>
</evidence>
<dbReference type="Proteomes" id="UP000320184">
    <property type="component" value="Unassembled WGS sequence"/>
</dbReference>
<evidence type="ECO:0000313" key="3">
    <source>
        <dbReference type="EMBL" id="TMQ48954.1"/>
    </source>
</evidence>
<sequence>MQPRTPRTHLGLVARGDAHPPAPAAAARRPTPRLVRGSRVSSQTPSRRAARPKYSGTMDSTKSLARWAGLLYGIASSLAPFAYLYVPDQLIVQGDALATADRVRASEGLLRAAIGAELYGVTVLLFAALALYDLFKRVDPRIAGIMAAMMLVSVPISYINALNHIAPLILLKSAAIAAVLDQRQVAAQVTLFLRLHNYGLVVNQIFWGLWLFPIGILVMRSGFIPRWLGVPLFFAGTGYVINSLGALLLPPSLRWITQYLQVLGVGEMPFFSFYLLIWGVRGHAMDRLATLLVLMSFAIGTGAIGLLLLKRIDATQYGALALASLVVVFGLVMRWRALDPKQP</sequence>
<feature type="transmembrane region" description="Helical" evidence="2">
    <location>
        <begin position="255"/>
        <end position="276"/>
    </location>
</feature>
<feature type="transmembrane region" description="Helical" evidence="2">
    <location>
        <begin position="198"/>
        <end position="218"/>
    </location>
</feature>
<keyword evidence="2" id="KW-0812">Transmembrane</keyword>
<feature type="compositionally biased region" description="Low complexity" evidence="1">
    <location>
        <begin position="24"/>
        <end position="35"/>
    </location>
</feature>
<feature type="transmembrane region" description="Helical" evidence="2">
    <location>
        <begin position="314"/>
        <end position="333"/>
    </location>
</feature>
<dbReference type="EMBL" id="VBOT01000130">
    <property type="protein sequence ID" value="TMQ48954.1"/>
    <property type="molecule type" value="Genomic_DNA"/>
</dbReference>
<keyword evidence="2" id="KW-1133">Transmembrane helix</keyword>
<comment type="caution">
    <text evidence="3">The sequence shown here is derived from an EMBL/GenBank/DDBJ whole genome shotgun (WGS) entry which is preliminary data.</text>
</comment>